<comment type="caution">
    <text evidence="2">The sequence shown here is derived from an EMBL/GenBank/DDBJ whole genome shotgun (WGS) entry which is preliminary data.</text>
</comment>
<organism evidence="2 3">
    <name type="scientific">Elysia crispata</name>
    <name type="common">lettuce slug</name>
    <dbReference type="NCBI Taxonomy" id="231223"/>
    <lineage>
        <taxon>Eukaryota</taxon>
        <taxon>Metazoa</taxon>
        <taxon>Spiralia</taxon>
        <taxon>Lophotrochozoa</taxon>
        <taxon>Mollusca</taxon>
        <taxon>Gastropoda</taxon>
        <taxon>Heterobranchia</taxon>
        <taxon>Euthyneura</taxon>
        <taxon>Panpulmonata</taxon>
        <taxon>Sacoglossa</taxon>
        <taxon>Placobranchoidea</taxon>
        <taxon>Plakobranchidae</taxon>
        <taxon>Elysia</taxon>
    </lineage>
</organism>
<protein>
    <submittedName>
        <fullName evidence="2">Uncharacterized protein</fullName>
    </submittedName>
</protein>
<feature type="compositionally biased region" description="Gly residues" evidence="1">
    <location>
        <begin position="281"/>
        <end position="290"/>
    </location>
</feature>
<evidence type="ECO:0000256" key="1">
    <source>
        <dbReference type="SAM" id="MobiDB-lite"/>
    </source>
</evidence>
<feature type="compositionally biased region" description="Polar residues" evidence="1">
    <location>
        <begin position="329"/>
        <end position="338"/>
    </location>
</feature>
<keyword evidence="3" id="KW-1185">Reference proteome</keyword>
<feature type="compositionally biased region" description="Polar residues" evidence="1">
    <location>
        <begin position="141"/>
        <end position="162"/>
    </location>
</feature>
<name>A0AAE1BA26_9GAST</name>
<feature type="compositionally biased region" description="Low complexity" evidence="1">
    <location>
        <begin position="127"/>
        <end position="140"/>
    </location>
</feature>
<sequence>MTGPPHEISHQERHSPTARMAQTAVPNLLASPPPGASSAAYQLSLAHVLPWLEGTPSSKTNKPFLLPPVPAVPPNTNPTISAPHQQQQHQSNAPSSGWSWDSGGGGIYQTGCLNTLTAATGVNGAAARSSHSSARKTSASGCPNASTNRQADVSTASKQRHSVNTNLSGRVVSPLAIQQLQQLTGPHHLSSFPQQSFPLTSAHKHQCPTTASVAISINGTISSTSSGGSSFCDVSNSNSASIVANVTTVSSKTYNVHLPGLIPARALRPRGSFSSCSGVGSSPGGAGGSGPSALLVSGGGAGSEPPSVTGVAVPNSSASLPGLGGSSARTASQSSWEGNKSHRHLALVVRG</sequence>
<dbReference type="Proteomes" id="UP001283361">
    <property type="component" value="Unassembled WGS sequence"/>
</dbReference>
<evidence type="ECO:0000313" key="2">
    <source>
        <dbReference type="EMBL" id="KAK3802060.1"/>
    </source>
</evidence>
<proteinExistence type="predicted"/>
<feature type="region of interest" description="Disordered" evidence="1">
    <location>
        <begin position="1"/>
        <end position="36"/>
    </location>
</feature>
<feature type="region of interest" description="Disordered" evidence="1">
    <location>
        <begin position="127"/>
        <end position="162"/>
    </location>
</feature>
<feature type="compositionally biased region" description="Pro residues" evidence="1">
    <location>
        <begin position="65"/>
        <end position="76"/>
    </location>
</feature>
<reference evidence="2" key="1">
    <citation type="journal article" date="2023" name="G3 (Bethesda)">
        <title>A reference genome for the long-term kleptoplast-retaining sea slug Elysia crispata morphotype clarki.</title>
        <authorList>
            <person name="Eastman K.E."/>
            <person name="Pendleton A.L."/>
            <person name="Shaikh M.A."/>
            <person name="Suttiyut T."/>
            <person name="Ogas R."/>
            <person name="Tomko P."/>
            <person name="Gavelis G."/>
            <person name="Widhalm J.R."/>
            <person name="Wisecaver J.H."/>
        </authorList>
    </citation>
    <scope>NUCLEOTIDE SEQUENCE</scope>
    <source>
        <strain evidence="2">ECLA1</strain>
    </source>
</reference>
<gene>
    <name evidence="2" type="ORF">RRG08_064653</name>
</gene>
<evidence type="ECO:0000313" key="3">
    <source>
        <dbReference type="Proteomes" id="UP001283361"/>
    </source>
</evidence>
<dbReference type="AlphaFoldDB" id="A0AAE1BA26"/>
<feature type="compositionally biased region" description="Polar residues" evidence="1">
    <location>
        <begin position="80"/>
        <end position="94"/>
    </location>
</feature>
<feature type="region of interest" description="Disordered" evidence="1">
    <location>
        <begin position="62"/>
        <end position="100"/>
    </location>
</feature>
<feature type="region of interest" description="Disordered" evidence="1">
    <location>
        <begin position="273"/>
        <end position="343"/>
    </location>
</feature>
<accession>A0AAE1BA26</accession>
<dbReference type="EMBL" id="JAWDGP010000269">
    <property type="protein sequence ID" value="KAK3802060.1"/>
    <property type="molecule type" value="Genomic_DNA"/>
</dbReference>